<sequence length="163" mass="19682">MQVNDKSKNKSCSYTKEDLKVIRDLKKLSKICNDKEYLKALFRNYKHALGVLYERPVEIVLNEVTALEVYIESMSTYKRELDFFNEIRIGKFTDPIIIKNNVEKYWTWISPESRRVIYWRYIEHEKWEVLSDRLKITKRNAIYSSNNGFDTIIKFMNFGNRLF</sequence>
<accession>A0A1G6LS65</accession>
<name>A0A1G6LS65_9BACT</name>
<dbReference type="EMBL" id="FMYV01000004">
    <property type="protein sequence ID" value="SDC45927.1"/>
    <property type="molecule type" value="Genomic_DNA"/>
</dbReference>
<dbReference type="RefSeq" id="WP_091403494.1">
    <property type="nucleotide sequence ID" value="NZ_FMYV01000004.1"/>
</dbReference>
<evidence type="ECO:0000313" key="2">
    <source>
        <dbReference type="Proteomes" id="UP000199322"/>
    </source>
</evidence>
<proteinExistence type="predicted"/>
<organism evidence="1 2">
    <name type="scientific">Geotoga petraea</name>
    <dbReference type="NCBI Taxonomy" id="28234"/>
    <lineage>
        <taxon>Bacteria</taxon>
        <taxon>Thermotogati</taxon>
        <taxon>Thermotogota</taxon>
        <taxon>Thermotogae</taxon>
        <taxon>Petrotogales</taxon>
        <taxon>Petrotogaceae</taxon>
        <taxon>Geotoga</taxon>
    </lineage>
</organism>
<gene>
    <name evidence="1" type="ORF">SAMN04488588_1124</name>
</gene>
<reference evidence="1 2" key="1">
    <citation type="submission" date="2016-10" db="EMBL/GenBank/DDBJ databases">
        <authorList>
            <person name="de Groot N.N."/>
        </authorList>
    </citation>
    <scope>NUCLEOTIDE SEQUENCE [LARGE SCALE GENOMIC DNA]</scope>
    <source>
        <strain evidence="1 2">WG14</strain>
    </source>
</reference>
<evidence type="ECO:0000313" key="1">
    <source>
        <dbReference type="EMBL" id="SDC45927.1"/>
    </source>
</evidence>
<keyword evidence="2" id="KW-1185">Reference proteome</keyword>
<dbReference type="STRING" id="28234.SAMN04488588_1124"/>
<dbReference type="AlphaFoldDB" id="A0A1G6LS65"/>
<protein>
    <submittedName>
        <fullName evidence="1">Uncharacterized protein</fullName>
    </submittedName>
</protein>
<dbReference type="Proteomes" id="UP000199322">
    <property type="component" value="Unassembled WGS sequence"/>
</dbReference>